<organism evidence="2 3">
    <name type="scientific">Acer saccharum</name>
    <name type="common">Sugar maple</name>
    <dbReference type="NCBI Taxonomy" id="4024"/>
    <lineage>
        <taxon>Eukaryota</taxon>
        <taxon>Viridiplantae</taxon>
        <taxon>Streptophyta</taxon>
        <taxon>Embryophyta</taxon>
        <taxon>Tracheophyta</taxon>
        <taxon>Spermatophyta</taxon>
        <taxon>Magnoliopsida</taxon>
        <taxon>eudicotyledons</taxon>
        <taxon>Gunneridae</taxon>
        <taxon>Pentapetalae</taxon>
        <taxon>rosids</taxon>
        <taxon>malvids</taxon>
        <taxon>Sapindales</taxon>
        <taxon>Sapindaceae</taxon>
        <taxon>Hippocastanoideae</taxon>
        <taxon>Acereae</taxon>
        <taxon>Acer</taxon>
    </lineage>
</organism>
<evidence type="ECO:0000313" key="3">
    <source>
        <dbReference type="Proteomes" id="UP001168877"/>
    </source>
</evidence>
<dbReference type="PANTHER" id="PTHR32278">
    <property type="entry name" value="F-BOX DOMAIN-CONTAINING PROTEIN"/>
    <property type="match status" value="1"/>
</dbReference>
<proteinExistence type="predicted"/>
<comment type="caution">
    <text evidence="2">The sequence shown here is derived from an EMBL/GenBank/DDBJ whole genome shotgun (WGS) entry which is preliminary data.</text>
</comment>
<dbReference type="CDD" id="cd22162">
    <property type="entry name" value="F-box_AtSKIP3-like"/>
    <property type="match status" value="1"/>
</dbReference>
<dbReference type="PANTHER" id="PTHR32278:SF111">
    <property type="entry name" value="F-BOX PROTEIN PP2-B12-RELATED"/>
    <property type="match status" value="1"/>
</dbReference>
<reference evidence="2" key="2">
    <citation type="submission" date="2023-06" db="EMBL/GenBank/DDBJ databases">
        <authorList>
            <person name="Swenson N.G."/>
            <person name="Wegrzyn J.L."/>
            <person name="Mcevoy S.L."/>
        </authorList>
    </citation>
    <scope>NUCLEOTIDE SEQUENCE</scope>
    <source>
        <strain evidence="2">NS2018</strain>
        <tissue evidence="2">Leaf</tissue>
    </source>
</reference>
<dbReference type="InterPro" id="IPR025886">
    <property type="entry name" value="PP2-like"/>
</dbReference>
<dbReference type="Pfam" id="PF00646">
    <property type="entry name" value="F-box"/>
    <property type="match status" value="1"/>
</dbReference>
<dbReference type="InterPro" id="IPR001810">
    <property type="entry name" value="F-box_dom"/>
</dbReference>
<protein>
    <recommendedName>
        <fullName evidence="1">F-box domain-containing protein</fullName>
    </recommendedName>
</protein>
<dbReference type="Pfam" id="PF14299">
    <property type="entry name" value="PP2"/>
    <property type="match status" value="1"/>
</dbReference>
<keyword evidence="3" id="KW-1185">Reference proteome</keyword>
<feature type="domain" description="F-box" evidence="1">
    <location>
        <begin position="3"/>
        <end position="49"/>
    </location>
</feature>
<dbReference type="SMART" id="SM00256">
    <property type="entry name" value="FBOX"/>
    <property type="match status" value="1"/>
</dbReference>
<dbReference type="EMBL" id="JAUESC010000385">
    <property type="protein sequence ID" value="KAK0578337.1"/>
    <property type="molecule type" value="Genomic_DNA"/>
</dbReference>
<evidence type="ECO:0000313" key="2">
    <source>
        <dbReference type="EMBL" id="KAK0578337.1"/>
    </source>
</evidence>
<dbReference type="InterPro" id="IPR036047">
    <property type="entry name" value="F-box-like_dom_sf"/>
</dbReference>
<evidence type="ECO:0000259" key="1">
    <source>
        <dbReference type="PROSITE" id="PS50181"/>
    </source>
</evidence>
<reference evidence="2" key="1">
    <citation type="journal article" date="2022" name="Plant J.">
        <title>Strategies of tolerance reflected in two North American maple genomes.</title>
        <authorList>
            <person name="McEvoy S.L."/>
            <person name="Sezen U.U."/>
            <person name="Trouern-Trend A."/>
            <person name="McMahon S.M."/>
            <person name="Schaberg P.G."/>
            <person name="Yang J."/>
            <person name="Wegrzyn J.L."/>
            <person name="Swenson N.G."/>
        </authorList>
    </citation>
    <scope>NUCLEOTIDE SEQUENCE</scope>
    <source>
        <strain evidence="2">NS2018</strain>
    </source>
</reference>
<dbReference type="PROSITE" id="PS50181">
    <property type="entry name" value="FBOX"/>
    <property type="match status" value="1"/>
</dbReference>
<dbReference type="SUPFAM" id="SSF81383">
    <property type="entry name" value="F-box domain"/>
    <property type="match status" value="1"/>
</dbReference>
<accession>A0AA39VFN5</accession>
<dbReference type="Proteomes" id="UP001168877">
    <property type="component" value="Unassembled WGS sequence"/>
</dbReference>
<sequence length="275" mass="30929">MVMSGILALPEDCIAAVISFTSPRDAGRLACVSTTFRSAADSDGVWDSFVPRENLSANSSLSKKELYLHSCHYLNDGKLCFWFDLPSGKKCYMISARELNIFDLLWHWIPLVRIQQRLGIHGRFPEVAKLEVILRFEIGGKISTSLLSPQTTYVAYLVFAEGFISHKDDDPVGVTVGLAGSNNGFFIFYTNDEPAKVVVRLAGPHHRTVYFHRVQQDGDNDGFFPKKRADGWLESELGEFFNGGDEEGELSITIKSRWKEHLIVQGIEIRPKKNK</sequence>
<gene>
    <name evidence="2" type="ORF">LWI29_008778</name>
</gene>
<dbReference type="Gene3D" id="1.20.1280.50">
    <property type="match status" value="1"/>
</dbReference>
<dbReference type="AlphaFoldDB" id="A0AA39VFN5"/>
<name>A0AA39VFN5_ACESA</name>